<dbReference type="PANTHER" id="PTHR14241">
    <property type="entry name" value="INTERFERON-INDUCED PROTEIN 44"/>
    <property type="match status" value="1"/>
</dbReference>
<organism evidence="2 3">
    <name type="scientific">Stephania japonica</name>
    <dbReference type="NCBI Taxonomy" id="461633"/>
    <lineage>
        <taxon>Eukaryota</taxon>
        <taxon>Viridiplantae</taxon>
        <taxon>Streptophyta</taxon>
        <taxon>Embryophyta</taxon>
        <taxon>Tracheophyta</taxon>
        <taxon>Spermatophyta</taxon>
        <taxon>Magnoliopsida</taxon>
        <taxon>Ranunculales</taxon>
        <taxon>Menispermaceae</taxon>
        <taxon>Menispermoideae</taxon>
        <taxon>Cissampelideae</taxon>
        <taxon>Stephania</taxon>
    </lineage>
</organism>
<keyword evidence="1" id="KW-0812">Transmembrane</keyword>
<reference evidence="2 3" key="1">
    <citation type="submission" date="2024-01" db="EMBL/GenBank/DDBJ databases">
        <title>Genome assemblies of Stephania.</title>
        <authorList>
            <person name="Yang L."/>
        </authorList>
    </citation>
    <scope>NUCLEOTIDE SEQUENCE [LARGE SCALE GENOMIC DNA]</scope>
    <source>
        <strain evidence="2">QJT</strain>
        <tissue evidence="2">Leaf</tissue>
    </source>
</reference>
<evidence type="ECO:0000313" key="2">
    <source>
        <dbReference type="EMBL" id="KAK9136757.1"/>
    </source>
</evidence>
<dbReference type="Proteomes" id="UP001417504">
    <property type="component" value="Unassembled WGS sequence"/>
</dbReference>
<dbReference type="SUPFAM" id="SSF52540">
    <property type="entry name" value="P-loop containing nucleoside triphosphate hydrolases"/>
    <property type="match status" value="1"/>
</dbReference>
<name>A0AAP0JPU8_9MAGN</name>
<protein>
    <submittedName>
        <fullName evidence="2">Uncharacterized protein</fullName>
    </submittedName>
</protein>
<evidence type="ECO:0000313" key="3">
    <source>
        <dbReference type="Proteomes" id="UP001417504"/>
    </source>
</evidence>
<dbReference type="InterPro" id="IPR027417">
    <property type="entry name" value="P-loop_NTPase"/>
</dbReference>
<comment type="caution">
    <text evidence="2">The sequence shown here is derived from an EMBL/GenBank/DDBJ whole genome shotgun (WGS) entry which is preliminary data.</text>
</comment>
<proteinExistence type="predicted"/>
<keyword evidence="3" id="KW-1185">Reference proteome</keyword>
<dbReference type="EMBL" id="JBBNAE010000003">
    <property type="protein sequence ID" value="KAK9136757.1"/>
    <property type="molecule type" value="Genomic_DNA"/>
</dbReference>
<gene>
    <name evidence="2" type="ORF">Sjap_007351</name>
</gene>
<evidence type="ECO:0000256" key="1">
    <source>
        <dbReference type="SAM" id="Phobius"/>
    </source>
</evidence>
<sequence>MRSLVSLSDEDDNGSSSTRASAHCWWRTSSEFEEATNFKIDFTCISSLTPKLKVLREMERLALVASEGLDDLRHKLLNYRSGDFWLPIGGIKKEDMEIPQVATILLVGFSGSGKSSLINLMYSVLGRSGLIPFAQTSGKMSNYRTIYLEEHNVLRSVRSGFCVYDSRGLDYIRVGESLEMVSRWMADGVHHQQLCVESGDELLPSNGFVMPSSAGSAMPSSSSSSCFAKRRVNCAVVVVNMAEVYKALTKDNSKPLEATRELFYCPALRNCNENPILILTHGDLLTTEERIAGRVKICEFLGVSEATGTYDIVCLTEHGFLPEESDPITAYALMESMYRALIFSDRSHCPRRSFKDWVVIVFVNIMCAISMLLTFLASMFSKLGQIDNKLKQL</sequence>
<accession>A0AAP0JPU8</accession>
<keyword evidence="1" id="KW-0472">Membrane</keyword>
<dbReference type="Gene3D" id="3.40.50.300">
    <property type="entry name" value="P-loop containing nucleotide triphosphate hydrolases"/>
    <property type="match status" value="1"/>
</dbReference>
<feature type="transmembrane region" description="Helical" evidence="1">
    <location>
        <begin position="357"/>
        <end position="380"/>
    </location>
</feature>
<dbReference type="AlphaFoldDB" id="A0AAP0JPU8"/>
<keyword evidence="1" id="KW-1133">Transmembrane helix</keyword>
<dbReference type="PANTHER" id="PTHR14241:SF24">
    <property type="entry name" value="G DOMAIN-CONTAINING PROTEIN"/>
    <property type="match status" value="1"/>
</dbReference>